<evidence type="ECO:0000313" key="2">
    <source>
        <dbReference type="EMBL" id="VCX15586.1"/>
    </source>
</evidence>
<protein>
    <submittedName>
        <fullName evidence="2">Uncharacterized protein</fullName>
    </submittedName>
</protein>
<evidence type="ECO:0000313" key="3">
    <source>
        <dbReference type="Proteomes" id="UP000269945"/>
    </source>
</evidence>
<proteinExistence type="predicted"/>
<comment type="caution">
    <text evidence="2">The sequence shown here is derived from an EMBL/GenBank/DDBJ whole genome shotgun (WGS) entry which is preliminary data.</text>
</comment>
<accession>A0A9X9M0W9</accession>
<sequence length="110" mass="11781">MGQPSVDILTAEDLNPPTEFYPLLESSLMMPLQFPGSCKDYVCSSGTTCYLVRHKPECVPGTPATKIMFGPKPVSLKDSKMVSISRSKTTAVPKPGSDSTLEAEPGLVSM</sequence>
<dbReference type="AlphaFoldDB" id="A0A9X9M0W9"/>
<name>A0A9X9M0W9_GULGU</name>
<organism evidence="2 3">
    <name type="scientific">Gulo gulo</name>
    <name type="common">Wolverine</name>
    <name type="synonym">Gluton</name>
    <dbReference type="NCBI Taxonomy" id="48420"/>
    <lineage>
        <taxon>Eukaryota</taxon>
        <taxon>Metazoa</taxon>
        <taxon>Chordata</taxon>
        <taxon>Craniata</taxon>
        <taxon>Vertebrata</taxon>
        <taxon>Euteleostomi</taxon>
        <taxon>Mammalia</taxon>
        <taxon>Eutheria</taxon>
        <taxon>Laurasiatheria</taxon>
        <taxon>Carnivora</taxon>
        <taxon>Caniformia</taxon>
        <taxon>Musteloidea</taxon>
        <taxon>Mustelidae</taxon>
        <taxon>Guloninae</taxon>
        <taxon>Gulo</taxon>
    </lineage>
</organism>
<keyword evidence="3" id="KW-1185">Reference proteome</keyword>
<feature type="non-terminal residue" evidence="2">
    <location>
        <position position="110"/>
    </location>
</feature>
<gene>
    <name evidence="2" type="ORF">BN2614_LOCUS2</name>
</gene>
<reference evidence="2 3" key="1">
    <citation type="submission" date="2018-10" db="EMBL/GenBank/DDBJ databases">
        <authorList>
            <person name="Ekblom R."/>
            <person name="Jareborg N."/>
        </authorList>
    </citation>
    <scope>NUCLEOTIDE SEQUENCE [LARGE SCALE GENOMIC DNA]</scope>
    <source>
        <tissue evidence="2">Muscle</tissue>
    </source>
</reference>
<dbReference type="EMBL" id="CYRY02035355">
    <property type="protein sequence ID" value="VCX15586.1"/>
    <property type="molecule type" value="Genomic_DNA"/>
</dbReference>
<dbReference type="Proteomes" id="UP000269945">
    <property type="component" value="Unassembled WGS sequence"/>
</dbReference>
<evidence type="ECO:0000256" key="1">
    <source>
        <dbReference type="SAM" id="MobiDB-lite"/>
    </source>
</evidence>
<feature type="region of interest" description="Disordered" evidence="1">
    <location>
        <begin position="85"/>
        <end position="110"/>
    </location>
</feature>